<dbReference type="EMBL" id="NCKW01005085">
    <property type="protein sequence ID" value="POM73564.1"/>
    <property type="molecule type" value="Genomic_DNA"/>
</dbReference>
<dbReference type="Proteomes" id="UP000237271">
    <property type="component" value="Unassembled WGS sequence"/>
</dbReference>
<evidence type="ECO:0000313" key="3">
    <source>
        <dbReference type="Proteomes" id="UP000237271"/>
    </source>
</evidence>
<dbReference type="AlphaFoldDB" id="A0A2P4Y6X6"/>
<feature type="compositionally biased region" description="Basic and acidic residues" evidence="1">
    <location>
        <begin position="148"/>
        <end position="158"/>
    </location>
</feature>
<gene>
    <name evidence="2" type="ORF">PHPALM_9579</name>
</gene>
<keyword evidence="3" id="KW-1185">Reference proteome</keyword>
<proteinExistence type="predicted"/>
<feature type="compositionally biased region" description="Polar residues" evidence="1">
    <location>
        <begin position="219"/>
        <end position="232"/>
    </location>
</feature>
<accession>A0A2P4Y6X6</accession>
<reference evidence="2 3" key="1">
    <citation type="journal article" date="2017" name="Genome Biol. Evol.">
        <title>Phytophthora megakarya and P. palmivora, closely related causal agents of cacao black pod rot, underwent increases in genome sizes and gene numbers by different mechanisms.</title>
        <authorList>
            <person name="Ali S.S."/>
            <person name="Shao J."/>
            <person name="Lary D.J."/>
            <person name="Kronmiller B."/>
            <person name="Shen D."/>
            <person name="Strem M.D."/>
            <person name="Amoako-Attah I."/>
            <person name="Akrofi A.Y."/>
            <person name="Begoude B.A."/>
            <person name="Ten Hoopen G.M."/>
            <person name="Coulibaly K."/>
            <person name="Kebe B.I."/>
            <person name="Melnick R.L."/>
            <person name="Guiltinan M.J."/>
            <person name="Tyler B.M."/>
            <person name="Meinhardt L.W."/>
            <person name="Bailey B.A."/>
        </authorList>
    </citation>
    <scope>NUCLEOTIDE SEQUENCE [LARGE SCALE GENOMIC DNA]</scope>
    <source>
        <strain evidence="3">sbr112.9</strain>
    </source>
</reference>
<organism evidence="2 3">
    <name type="scientific">Phytophthora palmivora</name>
    <dbReference type="NCBI Taxonomy" id="4796"/>
    <lineage>
        <taxon>Eukaryota</taxon>
        <taxon>Sar</taxon>
        <taxon>Stramenopiles</taxon>
        <taxon>Oomycota</taxon>
        <taxon>Peronosporomycetes</taxon>
        <taxon>Peronosporales</taxon>
        <taxon>Peronosporaceae</taxon>
        <taxon>Phytophthora</taxon>
    </lineage>
</organism>
<dbReference type="OrthoDB" id="126437at2759"/>
<name>A0A2P4Y6X6_9STRA</name>
<feature type="region of interest" description="Disordered" evidence="1">
    <location>
        <begin position="137"/>
        <end position="158"/>
    </location>
</feature>
<evidence type="ECO:0000313" key="2">
    <source>
        <dbReference type="EMBL" id="POM73564.1"/>
    </source>
</evidence>
<sequence>MVRRAQLQVDGYVFVLPEQVEGVAEYPFYAKVTALTSDIATIRSIGSDEPVTCNLDVAIALVGVDGRLAQLQLEDRVVLVEPSCLTPVAPVVALLLLRVPLHASMTRDGLMDMQTSILGRNLDGTASAPASNAIPSILDGFAAPPDMPDGHSDRQWIDPRTGRQCRFRLQHVVDYAFVVDGNQSAPPSLRLSIGHSFCQEPRQLEREPAPDVGRARELVSSSNMTPTEQADSIISLFAQEEPASPVQADHFPERDVRRDRRPHLDDLC</sequence>
<evidence type="ECO:0000256" key="1">
    <source>
        <dbReference type="SAM" id="MobiDB-lite"/>
    </source>
</evidence>
<comment type="caution">
    <text evidence="2">The sequence shown here is derived from an EMBL/GenBank/DDBJ whole genome shotgun (WGS) entry which is preliminary data.</text>
</comment>
<feature type="compositionally biased region" description="Basic and acidic residues" evidence="1">
    <location>
        <begin position="250"/>
        <end position="268"/>
    </location>
</feature>
<feature type="compositionally biased region" description="Basic and acidic residues" evidence="1">
    <location>
        <begin position="204"/>
        <end position="217"/>
    </location>
</feature>
<feature type="region of interest" description="Disordered" evidence="1">
    <location>
        <begin position="204"/>
        <end position="268"/>
    </location>
</feature>
<protein>
    <submittedName>
        <fullName evidence="2">Uncharacterized protein</fullName>
    </submittedName>
</protein>